<dbReference type="Pfam" id="PF21886">
    <property type="entry name" value="BRF2-like_C_cyclin_rpt"/>
    <property type="match status" value="1"/>
</dbReference>
<evidence type="ECO:0000259" key="6">
    <source>
        <dbReference type="Pfam" id="PF00382"/>
    </source>
</evidence>
<sequence length="558" mass="62163">MEGEECSVCGEGRLTLDPVYGVIACDVCGRVVNEMETQLASKHQMGHVMERGGTFVAAEDTGAIAAGGVSIYGDGSAANLHRNFINRQEMNKVGFPWTYSAKKVRDVKFMLESVLENEWGQGRWIEILVGACIYIAIRQSQLPLTLLEVAATVDCNVVELAQMYQRVLKALEIDLPDTDLVVFLDRAISTLSTVKKLGKDMTRQLSKQGGLLLECAREWFISTGRRPLPVVAAVLALILDANQIDVNFDEVVRELYSNNETSKARLKELQEALVGVGKNLPWGQDITVKTLRRHMPFLLQYLEMDMKCKKKRKSAVLTSISTEGITMTSNSKQKDVHHAKHLQTGTEVSLVAELQEQAMSSEQYRTKPSSEGKAGSIRPPPSDQEAHTPEQPTSVELQLLRVMKMKQAEWEALPPSFLASREARNRRCAKISAAKDRISKAKKMLVTQVPKKRNEPLTSIPRNEVPVDTSEHPKVAPPGSSGQESEVSIDWEDLLIEYLILGGADMRMLEDGYYKSSLALHPVQSAEMTNINDNELMQYLRSKTEVKLLCEMEGEGKF</sequence>
<protein>
    <recommendedName>
        <fullName evidence="10">TFIIB-type domain-containing protein</fullName>
    </recommendedName>
</protein>
<evidence type="ECO:0000256" key="1">
    <source>
        <dbReference type="ARBA" id="ARBA00022771"/>
    </source>
</evidence>
<dbReference type="PRINTS" id="PR00685">
    <property type="entry name" value="TIFACTORIIB"/>
</dbReference>
<dbReference type="SUPFAM" id="SSF47954">
    <property type="entry name" value="Cyclin-like"/>
    <property type="match status" value="1"/>
</dbReference>
<proteinExistence type="predicted"/>
<keyword evidence="1" id="KW-0863">Zinc-finger</keyword>
<evidence type="ECO:0000313" key="9">
    <source>
        <dbReference type="Proteomes" id="UP001497512"/>
    </source>
</evidence>
<dbReference type="Pfam" id="PF00382">
    <property type="entry name" value="TFIIB"/>
    <property type="match status" value="1"/>
</dbReference>
<evidence type="ECO:0000256" key="2">
    <source>
        <dbReference type="ARBA" id="ARBA00022833"/>
    </source>
</evidence>
<feature type="domain" description="BRF2-like C-terminal" evidence="7">
    <location>
        <begin position="203"/>
        <end position="301"/>
    </location>
</feature>
<dbReference type="InterPro" id="IPR013150">
    <property type="entry name" value="TFIIB_cyclin"/>
</dbReference>
<evidence type="ECO:0000256" key="3">
    <source>
        <dbReference type="ARBA" id="ARBA00023015"/>
    </source>
</evidence>
<evidence type="ECO:0000313" key="8">
    <source>
        <dbReference type="EMBL" id="CAK9211592.1"/>
    </source>
</evidence>
<dbReference type="PANTHER" id="PTHR48428">
    <property type="entry name" value="PLANT-SPECIFIC TFIIB-RELATED PROTEIN PTF2"/>
    <property type="match status" value="1"/>
</dbReference>
<name>A0ABP0U329_9BRYO</name>
<keyword evidence="2" id="KW-0862">Zinc</keyword>
<evidence type="ECO:0000259" key="7">
    <source>
        <dbReference type="Pfam" id="PF21886"/>
    </source>
</evidence>
<gene>
    <name evidence="8" type="ORF">CSSPTR1EN2_LOCUS10822</name>
</gene>
<organism evidence="8 9">
    <name type="scientific">Sphagnum troendelagicum</name>
    <dbReference type="NCBI Taxonomy" id="128251"/>
    <lineage>
        <taxon>Eukaryota</taxon>
        <taxon>Viridiplantae</taxon>
        <taxon>Streptophyta</taxon>
        <taxon>Embryophyta</taxon>
        <taxon>Bryophyta</taxon>
        <taxon>Sphagnophytina</taxon>
        <taxon>Sphagnopsida</taxon>
        <taxon>Sphagnales</taxon>
        <taxon>Sphagnaceae</taxon>
        <taxon>Sphagnum</taxon>
    </lineage>
</organism>
<evidence type="ECO:0000256" key="5">
    <source>
        <dbReference type="SAM" id="MobiDB-lite"/>
    </source>
</evidence>
<dbReference type="InterPro" id="IPR000812">
    <property type="entry name" value="TFIIB"/>
</dbReference>
<evidence type="ECO:0008006" key="10">
    <source>
        <dbReference type="Google" id="ProtNLM"/>
    </source>
</evidence>
<accession>A0ABP0U329</accession>
<dbReference type="CDD" id="cd00043">
    <property type="entry name" value="CYCLIN_SF"/>
    <property type="match status" value="1"/>
</dbReference>
<dbReference type="PANTHER" id="PTHR48428:SF1">
    <property type="entry name" value="PLANT-SPECIFIC TFIIB-RELATED PROTEIN PTF2"/>
    <property type="match status" value="1"/>
</dbReference>
<dbReference type="Gene3D" id="1.10.472.10">
    <property type="entry name" value="Cyclin-like"/>
    <property type="match status" value="2"/>
</dbReference>
<dbReference type="InterPro" id="IPR054078">
    <property type="entry name" value="BRF2-like_C"/>
</dbReference>
<feature type="domain" description="Transcription factor TFIIB cyclin-like" evidence="6">
    <location>
        <begin position="110"/>
        <end position="169"/>
    </location>
</feature>
<dbReference type="InterPro" id="IPR036915">
    <property type="entry name" value="Cyclin-like_sf"/>
</dbReference>
<dbReference type="EMBL" id="OZ019910">
    <property type="protein sequence ID" value="CAK9211592.1"/>
    <property type="molecule type" value="Genomic_DNA"/>
</dbReference>
<dbReference type="Proteomes" id="UP001497512">
    <property type="component" value="Chromosome 18"/>
</dbReference>
<keyword evidence="1" id="KW-0479">Metal-binding</keyword>
<evidence type="ECO:0000256" key="4">
    <source>
        <dbReference type="ARBA" id="ARBA00023163"/>
    </source>
</evidence>
<reference evidence="8" key="1">
    <citation type="submission" date="2024-02" db="EMBL/GenBank/DDBJ databases">
        <authorList>
            <consortium name="ELIXIR-Norway"/>
            <consortium name="Elixir Norway"/>
        </authorList>
    </citation>
    <scope>NUCLEOTIDE SEQUENCE</scope>
</reference>
<feature type="region of interest" description="Disordered" evidence="5">
    <location>
        <begin position="451"/>
        <end position="486"/>
    </location>
</feature>
<keyword evidence="3" id="KW-0805">Transcription regulation</keyword>
<dbReference type="InterPro" id="IPR053340">
    <property type="entry name" value="PTF2"/>
</dbReference>
<feature type="region of interest" description="Disordered" evidence="5">
    <location>
        <begin position="357"/>
        <end position="392"/>
    </location>
</feature>
<keyword evidence="9" id="KW-1185">Reference proteome</keyword>
<keyword evidence="4" id="KW-0804">Transcription</keyword>